<dbReference type="InterPro" id="IPR040632">
    <property type="entry name" value="Sulfotransfer_4"/>
</dbReference>
<keyword evidence="2" id="KW-1185">Reference proteome</keyword>
<dbReference type="STRING" id="675120.N1PF73"/>
<dbReference type="Gene3D" id="3.40.50.300">
    <property type="entry name" value="P-loop containing nucleotide triphosphate hydrolases"/>
    <property type="match status" value="1"/>
</dbReference>
<reference evidence="1 2" key="2">
    <citation type="journal article" date="2012" name="PLoS Pathog.">
        <title>Diverse lifestyles and strategies of plant pathogenesis encoded in the genomes of eighteen Dothideomycetes fungi.</title>
        <authorList>
            <person name="Ohm R.A."/>
            <person name="Feau N."/>
            <person name="Henrissat B."/>
            <person name="Schoch C.L."/>
            <person name="Horwitz B.A."/>
            <person name="Barry K.W."/>
            <person name="Condon B.J."/>
            <person name="Copeland A.C."/>
            <person name="Dhillon B."/>
            <person name="Glaser F."/>
            <person name="Hesse C.N."/>
            <person name="Kosti I."/>
            <person name="LaButti K."/>
            <person name="Lindquist E.A."/>
            <person name="Lucas S."/>
            <person name="Salamov A.A."/>
            <person name="Bradshaw R.E."/>
            <person name="Ciuffetti L."/>
            <person name="Hamelin R.C."/>
            <person name="Kema G.H.J."/>
            <person name="Lawrence C."/>
            <person name="Scott J.A."/>
            <person name="Spatafora J.W."/>
            <person name="Turgeon B.G."/>
            <person name="de Wit P.J.G.M."/>
            <person name="Zhong S."/>
            <person name="Goodwin S.B."/>
            <person name="Grigoriev I.V."/>
        </authorList>
    </citation>
    <scope>NUCLEOTIDE SEQUENCE [LARGE SCALE GENOMIC DNA]</scope>
    <source>
        <strain evidence="2">NZE10 / CBS 128990</strain>
    </source>
</reference>
<organism evidence="1 2">
    <name type="scientific">Dothistroma septosporum (strain NZE10 / CBS 128990)</name>
    <name type="common">Red band needle blight fungus</name>
    <name type="synonym">Mycosphaerella pini</name>
    <dbReference type="NCBI Taxonomy" id="675120"/>
    <lineage>
        <taxon>Eukaryota</taxon>
        <taxon>Fungi</taxon>
        <taxon>Dikarya</taxon>
        <taxon>Ascomycota</taxon>
        <taxon>Pezizomycotina</taxon>
        <taxon>Dothideomycetes</taxon>
        <taxon>Dothideomycetidae</taxon>
        <taxon>Mycosphaerellales</taxon>
        <taxon>Mycosphaerellaceae</taxon>
        <taxon>Dothistroma</taxon>
    </lineage>
</organism>
<dbReference type="OrthoDB" id="408152at2759"/>
<dbReference type="SUPFAM" id="SSF52540">
    <property type="entry name" value="P-loop containing nucleoside triphosphate hydrolases"/>
    <property type="match status" value="1"/>
</dbReference>
<protein>
    <submittedName>
        <fullName evidence="1">Uncharacterized protein</fullName>
    </submittedName>
</protein>
<dbReference type="PANTHER" id="PTHR36978:SF4">
    <property type="entry name" value="P-LOOP CONTAINING NUCLEOSIDE TRIPHOSPHATE HYDROLASE PROTEIN"/>
    <property type="match status" value="1"/>
</dbReference>
<dbReference type="InterPro" id="IPR027417">
    <property type="entry name" value="P-loop_NTPase"/>
</dbReference>
<reference evidence="2" key="1">
    <citation type="journal article" date="2012" name="PLoS Genet.">
        <title>The genomes of the fungal plant pathogens Cladosporium fulvum and Dothistroma septosporum reveal adaptation to different hosts and lifestyles but also signatures of common ancestry.</title>
        <authorList>
            <person name="de Wit P.J.G.M."/>
            <person name="van der Burgt A."/>
            <person name="Oekmen B."/>
            <person name="Stergiopoulos I."/>
            <person name="Abd-Elsalam K.A."/>
            <person name="Aerts A.L."/>
            <person name="Bahkali A.H."/>
            <person name="Beenen H.G."/>
            <person name="Chettri P."/>
            <person name="Cox M.P."/>
            <person name="Datema E."/>
            <person name="de Vries R.P."/>
            <person name="Dhillon B."/>
            <person name="Ganley A.R."/>
            <person name="Griffiths S.A."/>
            <person name="Guo Y."/>
            <person name="Hamelin R.C."/>
            <person name="Henrissat B."/>
            <person name="Kabir M.S."/>
            <person name="Jashni M.K."/>
            <person name="Kema G."/>
            <person name="Klaubauf S."/>
            <person name="Lapidus A."/>
            <person name="Levasseur A."/>
            <person name="Lindquist E."/>
            <person name="Mehrabi R."/>
            <person name="Ohm R.A."/>
            <person name="Owen T.J."/>
            <person name="Salamov A."/>
            <person name="Schwelm A."/>
            <person name="Schijlen E."/>
            <person name="Sun H."/>
            <person name="van den Burg H.A."/>
            <person name="van Ham R.C.H.J."/>
            <person name="Zhang S."/>
            <person name="Goodwin S.B."/>
            <person name="Grigoriev I.V."/>
            <person name="Collemare J."/>
            <person name="Bradshaw R.E."/>
        </authorList>
    </citation>
    <scope>NUCLEOTIDE SEQUENCE [LARGE SCALE GENOMIC DNA]</scope>
    <source>
        <strain evidence="2">NZE10 / CBS 128990</strain>
    </source>
</reference>
<proteinExistence type="predicted"/>
<dbReference type="Proteomes" id="UP000016933">
    <property type="component" value="Unassembled WGS sequence"/>
</dbReference>
<name>N1PF73_DOTSN</name>
<sequence>MPGLHKSSGLGQFLFGFHDETTARHPQLFIDQNIDRHECRRVVSMKILDLGMGRTGTASMKATLTQVGHPTYHGFDMHANPRDCEMWQEAVDAKYFGETSVTLDRASWDKLLGHVSAVTDTSFDMFGPELIAAYPEAKVSSFEHALIKGTDSPFLWNVIQYLDYKAALMSPVVWRGMMNGQFRANDFRESRMNAKTVYREHYAEIREALKDQPGRILEYRLDDGWKPLCDFVE</sequence>
<dbReference type="OMA" id="TIMAQTY"/>
<gene>
    <name evidence="1" type="ORF">DOTSEDRAFT_176288</name>
</gene>
<dbReference type="PANTHER" id="PTHR36978">
    <property type="entry name" value="P-LOOP CONTAINING NUCLEOTIDE TRIPHOSPHATE HYDROLASE"/>
    <property type="match status" value="1"/>
</dbReference>
<dbReference type="Pfam" id="PF17784">
    <property type="entry name" value="Sulfotransfer_4"/>
    <property type="match status" value="1"/>
</dbReference>
<dbReference type="HOGENOM" id="CLU_061199_0_2_1"/>
<dbReference type="AlphaFoldDB" id="N1PF73"/>
<accession>N1PF73</accession>
<evidence type="ECO:0000313" key="2">
    <source>
        <dbReference type="Proteomes" id="UP000016933"/>
    </source>
</evidence>
<dbReference type="eggNOG" id="ENOG502RYDN">
    <property type="taxonomic scope" value="Eukaryota"/>
</dbReference>
<dbReference type="EMBL" id="KB446542">
    <property type="protein sequence ID" value="EME41258.1"/>
    <property type="molecule type" value="Genomic_DNA"/>
</dbReference>
<evidence type="ECO:0000313" key="1">
    <source>
        <dbReference type="EMBL" id="EME41258.1"/>
    </source>
</evidence>